<dbReference type="GO" id="GO:0004540">
    <property type="term" value="F:RNA nuclease activity"/>
    <property type="evidence" value="ECO:0007669"/>
    <property type="project" value="InterPro"/>
</dbReference>
<keyword evidence="4 6" id="KW-0378">Hydrolase</keyword>
<dbReference type="EC" id="3.1.-.-" evidence="6"/>
<dbReference type="STRING" id="469383.Cwoe_0211"/>
<dbReference type="HAMAP" id="MF_00265">
    <property type="entry name" value="VapC_Nob1"/>
    <property type="match status" value="1"/>
</dbReference>
<keyword evidence="1 6" id="KW-1277">Toxin-antitoxin system</keyword>
<evidence type="ECO:0000256" key="6">
    <source>
        <dbReference type="HAMAP-Rule" id="MF_00265"/>
    </source>
</evidence>
<dbReference type="GO" id="GO:0016787">
    <property type="term" value="F:hydrolase activity"/>
    <property type="evidence" value="ECO:0007669"/>
    <property type="project" value="UniProtKB-KW"/>
</dbReference>
<dbReference type="GO" id="GO:0000287">
    <property type="term" value="F:magnesium ion binding"/>
    <property type="evidence" value="ECO:0007669"/>
    <property type="project" value="UniProtKB-UniRule"/>
</dbReference>
<dbReference type="KEGG" id="cwo:Cwoe_0211"/>
<dbReference type="RefSeq" id="WP_012931700.1">
    <property type="nucleotide sequence ID" value="NC_013739.1"/>
</dbReference>
<name>D3F569_CONWI</name>
<dbReference type="Pfam" id="PF01850">
    <property type="entry name" value="PIN"/>
    <property type="match status" value="1"/>
</dbReference>
<dbReference type="SUPFAM" id="SSF88723">
    <property type="entry name" value="PIN domain-like"/>
    <property type="match status" value="1"/>
</dbReference>
<dbReference type="PANTHER" id="PTHR35901">
    <property type="entry name" value="RIBONUCLEASE VAPC3"/>
    <property type="match status" value="1"/>
</dbReference>
<organism evidence="8 9">
    <name type="scientific">Conexibacter woesei (strain DSM 14684 / CCUG 47730 / CIP 108061 / JCM 11494 / NBRC 100937 / ID131577)</name>
    <dbReference type="NCBI Taxonomy" id="469383"/>
    <lineage>
        <taxon>Bacteria</taxon>
        <taxon>Bacillati</taxon>
        <taxon>Actinomycetota</taxon>
        <taxon>Thermoleophilia</taxon>
        <taxon>Solirubrobacterales</taxon>
        <taxon>Conexibacteraceae</taxon>
        <taxon>Conexibacter</taxon>
    </lineage>
</organism>
<dbReference type="InterPro" id="IPR022907">
    <property type="entry name" value="VapC_family"/>
</dbReference>
<dbReference type="EMBL" id="CP001854">
    <property type="protein sequence ID" value="ADB48647.1"/>
    <property type="molecule type" value="Genomic_DNA"/>
</dbReference>
<keyword evidence="6" id="KW-0800">Toxin</keyword>
<evidence type="ECO:0000259" key="7">
    <source>
        <dbReference type="Pfam" id="PF01850"/>
    </source>
</evidence>
<comment type="cofactor">
    <cofactor evidence="6">
        <name>Mg(2+)</name>
        <dbReference type="ChEBI" id="CHEBI:18420"/>
    </cofactor>
</comment>
<feature type="binding site" evidence="6">
    <location>
        <position position="6"/>
    </location>
    <ligand>
        <name>Mg(2+)</name>
        <dbReference type="ChEBI" id="CHEBI:18420"/>
    </ligand>
</feature>
<dbReference type="PANTHER" id="PTHR35901:SF1">
    <property type="entry name" value="EXONUCLEASE VAPC9"/>
    <property type="match status" value="1"/>
</dbReference>
<evidence type="ECO:0000256" key="5">
    <source>
        <dbReference type="ARBA" id="ARBA00022842"/>
    </source>
</evidence>
<evidence type="ECO:0000313" key="8">
    <source>
        <dbReference type="EMBL" id="ADB48647.1"/>
    </source>
</evidence>
<dbReference type="OrthoDB" id="1525146at2"/>
<evidence type="ECO:0000313" key="9">
    <source>
        <dbReference type="Proteomes" id="UP000008229"/>
    </source>
</evidence>
<evidence type="ECO:0000256" key="1">
    <source>
        <dbReference type="ARBA" id="ARBA00022649"/>
    </source>
</evidence>
<dbReference type="InterPro" id="IPR029060">
    <property type="entry name" value="PIN-like_dom_sf"/>
</dbReference>
<protein>
    <recommendedName>
        <fullName evidence="6">Ribonuclease VapC</fullName>
        <shortName evidence="6">RNase VapC</shortName>
        <ecNumber evidence="6">3.1.-.-</ecNumber>
    </recommendedName>
    <alternativeName>
        <fullName evidence="6">Toxin VapC</fullName>
    </alternativeName>
</protein>
<feature type="binding site" evidence="6">
    <location>
        <position position="101"/>
    </location>
    <ligand>
        <name>Mg(2+)</name>
        <dbReference type="ChEBI" id="CHEBI:18420"/>
    </ligand>
</feature>
<dbReference type="GO" id="GO:0090729">
    <property type="term" value="F:toxin activity"/>
    <property type="evidence" value="ECO:0007669"/>
    <property type="project" value="UniProtKB-KW"/>
</dbReference>
<keyword evidence="2 6" id="KW-0540">Nuclease</keyword>
<evidence type="ECO:0000256" key="4">
    <source>
        <dbReference type="ARBA" id="ARBA00022801"/>
    </source>
</evidence>
<dbReference type="InterPro" id="IPR051619">
    <property type="entry name" value="TypeII_TA_RNase_PINc/VapC"/>
</dbReference>
<evidence type="ECO:0000256" key="2">
    <source>
        <dbReference type="ARBA" id="ARBA00022722"/>
    </source>
</evidence>
<proteinExistence type="inferred from homology"/>
<evidence type="ECO:0000256" key="3">
    <source>
        <dbReference type="ARBA" id="ARBA00022723"/>
    </source>
</evidence>
<dbReference type="AlphaFoldDB" id="D3F569"/>
<comment type="similarity">
    <text evidence="6">Belongs to the PINc/VapC protein family.</text>
</comment>
<keyword evidence="9" id="KW-1185">Reference proteome</keyword>
<comment type="function">
    <text evidence="6">Toxic component of a toxin-antitoxin (TA) system. An RNase.</text>
</comment>
<sequence>MTLYLDTSALVKLLVTEPGSEAVRAEAAAATELVSSHLTYVEIHSALARMHAGGRLTRRVHRRQLDAFVRMWEDVVVVPADAPVIDRAAALAERHVLRGFDALQLASAVELLGAGPARFASWDERLNAAAARERLELIPLG</sequence>
<keyword evidence="5 6" id="KW-0460">Magnesium</keyword>
<dbReference type="eggNOG" id="COG4113">
    <property type="taxonomic scope" value="Bacteria"/>
</dbReference>
<reference evidence="8 9" key="1">
    <citation type="journal article" date="2010" name="Stand. Genomic Sci.">
        <title>Complete genome sequence of Conexibacter woesei type strain (ID131577).</title>
        <authorList>
            <person name="Pukall R."/>
            <person name="Lapidus A."/>
            <person name="Glavina Del Rio T."/>
            <person name="Copeland A."/>
            <person name="Tice H."/>
            <person name="Cheng J.-F."/>
            <person name="Lucas S."/>
            <person name="Chen F."/>
            <person name="Nolan M."/>
            <person name="Bruce D."/>
            <person name="Goodwin L."/>
            <person name="Pitluck S."/>
            <person name="Mavromatis K."/>
            <person name="Ivanova N."/>
            <person name="Ovchinnikova G."/>
            <person name="Pati A."/>
            <person name="Chen A."/>
            <person name="Palaniappan K."/>
            <person name="Land M."/>
            <person name="Hauser L."/>
            <person name="Chang Y.-J."/>
            <person name="Jeffries C.D."/>
            <person name="Chain P."/>
            <person name="Meincke L."/>
            <person name="Sims D."/>
            <person name="Brettin T."/>
            <person name="Detter J.C."/>
            <person name="Rohde M."/>
            <person name="Goeker M."/>
            <person name="Bristow J."/>
            <person name="Eisen J.A."/>
            <person name="Markowitz V."/>
            <person name="Kyrpides N.C."/>
            <person name="Klenk H.-P."/>
            <person name="Hugenholtz P."/>
        </authorList>
    </citation>
    <scope>NUCLEOTIDE SEQUENCE [LARGE SCALE GENOMIC DNA]</scope>
    <source>
        <strain evidence="9">DSM 14684 / CIP 108061 / JCM 11494 / NBRC 100937 / ID131577</strain>
    </source>
</reference>
<feature type="domain" description="PIN" evidence="7">
    <location>
        <begin position="4"/>
        <end position="110"/>
    </location>
</feature>
<dbReference type="Gene3D" id="3.40.50.1010">
    <property type="entry name" value="5'-nuclease"/>
    <property type="match status" value="1"/>
</dbReference>
<keyword evidence="3 6" id="KW-0479">Metal-binding</keyword>
<dbReference type="HOGENOM" id="CLU_119496_1_2_11"/>
<reference evidence="9" key="2">
    <citation type="submission" date="2010-01" db="EMBL/GenBank/DDBJ databases">
        <title>The complete genome of Conexibacter woesei DSM 14684.</title>
        <authorList>
            <consortium name="US DOE Joint Genome Institute (JGI-PGF)"/>
            <person name="Lucas S."/>
            <person name="Copeland A."/>
            <person name="Lapidus A."/>
            <person name="Glavina del Rio T."/>
            <person name="Dalin E."/>
            <person name="Tice H."/>
            <person name="Bruce D."/>
            <person name="Goodwin L."/>
            <person name="Pitluck S."/>
            <person name="Kyrpides N."/>
            <person name="Mavromatis K."/>
            <person name="Ivanova N."/>
            <person name="Mikhailova N."/>
            <person name="Chertkov O."/>
            <person name="Brettin T."/>
            <person name="Detter J.C."/>
            <person name="Han C."/>
            <person name="Larimer F."/>
            <person name="Land M."/>
            <person name="Hauser L."/>
            <person name="Markowitz V."/>
            <person name="Cheng J.-F."/>
            <person name="Hugenholtz P."/>
            <person name="Woyke T."/>
            <person name="Wu D."/>
            <person name="Pukall R."/>
            <person name="Steenblock K."/>
            <person name="Schneider S."/>
            <person name="Klenk H.-P."/>
            <person name="Eisen J.A."/>
        </authorList>
    </citation>
    <scope>NUCLEOTIDE SEQUENCE [LARGE SCALE GENOMIC DNA]</scope>
    <source>
        <strain evidence="9">DSM 14684 / CIP 108061 / JCM 11494 / NBRC 100937 / ID131577</strain>
    </source>
</reference>
<dbReference type="InterPro" id="IPR002716">
    <property type="entry name" value="PIN_dom"/>
</dbReference>
<dbReference type="Proteomes" id="UP000008229">
    <property type="component" value="Chromosome"/>
</dbReference>
<gene>
    <name evidence="6" type="primary">vapC</name>
    <name evidence="8" type="ordered locus">Cwoe_0211</name>
</gene>
<accession>D3F569</accession>
<dbReference type="CDD" id="cd09874">
    <property type="entry name" value="PIN_MT3492-like"/>
    <property type="match status" value="1"/>
</dbReference>